<dbReference type="EMBL" id="BSOW01000039">
    <property type="protein sequence ID" value="GLR90880.1"/>
    <property type="molecule type" value="Genomic_DNA"/>
</dbReference>
<keyword evidence="2" id="KW-1185">Reference proteome</keyword>
<reference evidence="2" key="1">
    <citation type="journal article" date="2019" name="Int. J. Syst. Evol. Microbiol.">
        <title>The Global Catalogue of Microorganisms (GCM) 10K type strain sequencing project: providing services to taxonomists for standard genome sequencing and annotation.</title>
        <authorList>
            <consortium name="The Broad Institute Genomics Platform"/>
            <consortium name="The Broad Institute Genome Sequencing Center for Infectious Disease"/>
            <person name="Wu L."/>
            <person name="Ma J."/>
        </authorList>
    </citation>
    <scope>NUCLEOTIDE SEQUENCE [LARGE SCALE GENOMIC DNA]</scope>
    <source>
        <strain evidence="2">NBRC 102520</strain>
    </source>
</reference>
<comment type="caution">
    <text evidence="1">The sequence shown here is derived from an EMBL/GenBank/DDBJ whole genome shotgun (WGS) entry which is preliminary data.</text>
</comment>
<proteinExistence type="predicted"/>
<sequence>MACEAWNNRMLGYKGPAQPSPTIDDAINGGYPYLEVRCLGCDTNQTVALEIIRRPKTTPVHELERYLRCKDCTQVRG</sequence>
<name>A0ABQ6BD78_9BRAD</name>
<protein>
    <submittedName>
        <fullName evidence="1">Uncharacterized protein</fullName>
    </submittedName>
</protein>
<accession>A0ABQ6BD78</accession>
<dbReference type="Proteomes" id="UP001156905">
    <property type="component" value="Unassembled WGS sequence"/>
</dbReference>
<gene>
    <name evidence="1" type="ORF">GCM10007857_75960</name>
</gene>
<organism evidence="1 2">
    <name type="scientific">Bradyrhizobium iriomotense</name>
    <dbReference type="NCBI Taxonomy" id="441950"/>
    <lineage>
        <taxon>Bacteria</taxon>
        <taxon>Pseudomonadati</taxon>
        <taxon>Pseudomonadota</taxon>
        <taxon>Alphaproteobacteria</taxon>
        <taxon>Hyphomicrobiales</taxon>
        <taxon>Nitrobacteraceae</taxon>
        <taxon>Bradyrhizobium</taxon>
    </lineage>
</organism>
<evidence type="ECO:0000313" key="2">
    <source>
        <dbReference type="Proteomes" id="UP001156905"/>
    </source>
</evidence>
<evidence type="ECO:0000313" key="1">
    <source>
        <dbReference type="EMBL" id="GLR90880.1"/>
    </source>
</evidence>